<dbReference type="InterPro" id="IPR036465">
    <property type="entry name" value="vWFA_dom_sf"/>
</dbReference>
<evidence type="ECO:0000313" key="2">
    <source>
        <dbReference type="EMBL" id="BCD70171.1"/>
    </source>
</evidence>
<protein>
    <recommendedName>
        <fullName evidence="5">VWFA domain-containing protein</fullName>
    </recommendedName>
</protein>
<dbReference type="Gene3D" id="3.40.50.410">
    <property type="entry name" value="von Willebrand factor, type A domain"/>
    <property type="match status" value="1"/>
</dbReference>
<evidence type="ECO:0000313" key="4">
    <source>
        <dbReference type="Proteomes" id="UP000509742"/>
    </source>
</evidence>
<dbReference type="GeneID" id="56928171"/>
<dbReference type="AlphaFoldDB" id="A0A6J4CXT0"/>
<dbReference type="PANTHER" id="PTHR36846">
    <property type="entry name" value="PROTEIN VIAA"/>
    <property type="match status" value="1"/>
</dbReference>
<reference evidence="2 3" key="1">
    <citation type="submission" date="2019-06" db="EMBL/GenBank/DDBJ databases">
        <title>Complete genome sequence of Helicobacter suis SNTW101c.</title>
        <authorList>
            <person name="Rimbara E."/>
            <person name="Suzuki M."/>
            <person name="Matsui H."/>
            <person name="Nakamura M."/>
            <person name="Mori S."/>
            <person name="Shibayama K."/>
        </authorList>
    </citation>
    <scope>NUCLEOTIDE SEQUENCE [LARGE SCALE GENOMIC DNA]</scope>
    <source>
        <strain evidence="2 3">SNTW101c</strain>
    </source>
</reference>
<dbReference type="InterPro" id="IPR008912">
    <property type="entry name" value="Uncharacterised_CoxE"/>
</dbReference>
<keyword evidence="4" id="KW-1185">Reference proteome</keyword>
<reference evidence="1 4" key="2">
    <citation type="submission" date="2020-04" db="EMBL/GenBank/DDBJ databases">
        <title>Genomic analysis of gastric non-Helicobacter pylori Helicobacters isolated in Japan.</title>
        <authorList>
            <person name="Suzuki M."/>
            <person name="Rimbara E."/>
        </authorList>
    </citation>
    <scope>NUCLEOTIDE SEQUENCE [LARGE SCALE GENOMIC DNA]</scope>
    <source>
        <strain evidence="1 4">NHP19-0020</strain>
    </source>
</reference>
<sequence>MKLITALTELTLLNDPDLELLFDLKYITKQLFCFEKQGFVQKQLEGIEEVEIELQKEIEKQEEQRGPIIICVDTSGSMNGAPEITAKAITLALASRAKREKRGCYLINFSTQTSAMDLSKAGGIARLNHFLTMSFGGGTDVLPALHEGLQMMQRENYKKADLLVISDGYFGELDNSIMQQMQQKRKDKNHFYLLDINGNSGAKHAFDKHWVYDSHNKNTRVLCQLQESL</sequence>
<dbReference type="Pfam" id="PF05762">
    <property type="entry name" value="VWA_CoxE"/>
    <property type="match status" value="1"/>
</dbReference>
<accession>A0A6J4CXT0</accession>
<dbReference type="SUPFAM" id="SSF53300">
    <property type="entry name" value="vWA-like"/>
    <property type="match status" value="1"/>
</dbReference>
<dbReference type="EMBL" id="AP019774">
    <property type="protein sequence ID" value="BCD70171.1"/>
    <property type="molecule type" value="Genomic_DNA"/>
</dbReference>
<proteinExistence type="predicted"/>
<dbReference type="Proteomes" id="UP000509742">
    <property type="component" value="Chromosome"/>
</dbReference>
<dbReference type="GO" id="GO:0005829">
    <property type="term" value="C:cytosol"/>
    <property type="evidence" value="ECO:0007669"/>
    <property type="project" value="TreeGrafter"/>
</dbReference>
<evidence type="ECO:0000313" key="3">
    <source>
        <dbReference type="Proteomes" id="UP000317935"/>
    </source>
</evidence>
<dbReference type="OrthoDB" id="387240at2"/>
<dbReference type="EMBL" id="AP023036">
    <property type="protein sequence ID" value="BCD45418.1"/>
    <property type="molecule type" value="Genomic_DNA"/>
</dbReference>
<name>A0A6J4CXT0_9HELI</name>
<evidence type="ECO:0008006" key="5">
    <source>
        <dbReference type="Google" id="ProtNLM"/>
    </source>
</evidence>
<dbReference type="PANTHER" id="PTHR36846:SF1">
    <property type="entry name" value="PROTEIN VIAA"/>
    <property type="match status" value="1"/>
</dbReference>
<evidence type="ECO:0000313" key="1">
    <source>
        <dbReference type="EMBL" id="BCD45418.1"/>
    </source>
</evidence>
<gene>
    <name evidence="1" type="ORF">NHP190020_04570</name>
    <name evidence="2" type="ORF">SNTW_08160</name>
</gene>
<organism evidence="2 3">
    <name type="scientific">Helicobacter suis</name>
    <dbReference type="NCBI Taxonomy" id="104628"/>
    <lineage>
        <taxon>Bacteria</taxon>
        <taxon>Pseudomonadati</taxon>
        <taxon>Campylobacterota</taxon>
        <taxon>Epsilonproteobacteria</taxon>
        <taxon>Campylobacterales</taxon>
        <taxon>Helicobacteraceae</taxon>
        <taxon>Helicobacter</taxon>
    </lineage>
</organism>
<dbReference type="RefSeq" id="WP_080552431.1">
    <property type="nucleotide sequence ID" value="NZ_AP019774.1"/>
</dbReference>
<dbReference type="Proteomes" id="UP000317935">
    <property type="component" value="Chromosome"/>
</dbReference>